<dbReference type="Proteomes" id="UP000268350">
    <property type="component" value="Unassembled WGS sequence"/>
</dbReference>
<keyword evidence="3" id="KW-1185">Reference proteome</keyword>
<sequence>MARHQTPPLCLGRGYMQLAVGSSRSTGSHWVSPVHWYCYLERFVVGTIANLSNGNPTASPAAGLSFVGILPCALQWQATAASVAPPSTGKAQKLLSYAAAARAGSQPYAMPSSSSSASSSKQCCGNGSSQMPPPATGCCQDCRCCKQSYEHLPVPRLQHQQPPPPLFQAQQRSGTQPPQQQVSCITTLQQTTTTQQMQQLPAAAAPGYGYGNCLVPHVPEATTTTSSNTYVSNALPEHTGHCHSNCRGIESNSHHAPPPAQPMILLPFMMPMQQQQQQHMAYPPPCAQPEDFKPVFHGKPAPPPPQPPPPIRSYQQMLQPTLPLPLPGYQMGLPYQKAIPAPMSTPPPPPPPRSVQTLKTVAATAIDAYQRNGKLPRNLPALRAMEMALRTNSFATPTAGLPHELEDMEDSDSEMEYMPPLHSEYTHWVLGTPYD</sequence>
<name>A0A3B0JG57_DROGU</name>
<organism evidence="2 3">
    <name type="scientific">Drosophila guanche</name>
    <name type="common">Fruit fly</name>
    <dbReference type="NCBI Taxonomy" id="7266"/>
    <lineage>
        <taxon>Eukaryota</taxon>
        <taxon>Metazoa</taxon>
        <taxon>Ecdysozoa</taxon>
        <taxon>Arthropoda</taxon>
        <taxon>Hexapoda</taxon>
        <taxon>Insecta</taxon>
        <taxon>Pterygota</taxon>
        <taxon>Neoptera</taxon>
        <taxon>Endopterygota</taxon>
        <taxon>Diptera</taxon>
        <taxon>Brachycera</taxon>
        <taxon>Muscomorpha</taxon>
        <taxon>Ephydroidea</taxon>
        <taxon>Drosophilidae</taxon>
        <taxon>Drosophila</taxon>
        <taxon>Sophophora</taxon>
    </lineage>
</organism>
<reference evidence="3" key="1">
    <citation type="submission" date="2018-01" db="EMBL/GenBank/DDBJ databases">
        <authorList>
            <person name="Alioto T."/>
            <person name="Alioto T."/>
        </authorList>
    </citation>
    <scope>NUCLEOTIDE SEQUENCE [LARGE SCALE GENOMIC DNA]</scope>
</reference>
<evidence type="ECO:0000256" key="1">
    <source>
        <dbReference type="SAM" id="MobiDB-lite"/>
    </source>
</evidence>
<evidence type="ECO:0000313" key="2">
    <source>
        <dbReference type="EMBL" id="SPP81374.1"/>
    </source>
</evidence>
<dbReference type="OMA" id="HCHSHCN"/>
<proteinExistence type="predicted"/>
<feature type="compositionally biased region" description="Low complexity" evidence="1">
    <location>
        <begin position="167"/>
        <end position="177"/>
    </location>
</feature>
<feature type="region of interest" description="Disordered" evidence="1">
    <location>
        <begin position="155"/>
        <end position="177"/>
    </location>
</feature>
<dbReference type="AlphaFoldDB" id="A0A3B0JG57"/>
<dbReference type="EMBL" id="OUUW01000005">
    <property type="protein sequence ID" value="SPP81374.1"/>
    <property type="molecule type" value="Genomic_DNA"/>
</dbReference>
<evidence type="ECO:0000313" key="3">
    <source>
        <dbReference type="Proteomes" id="UP000268350"/>
    </source>
</evidence>
<protein>
    <submittedName>
        <fullName evidence="2">Uncharacterized protein</fullName>
    </submittedName>
</protein>
<accession>A0A3B0JG57</accession>
<gene>
    <name evidence="2" type="ORF">DGUA_6G006395</name>
</gene>
<dbReference type="OrthoDB" id="7873063at2759"/>